<comment type="caution">
    <text evidence="2">The sequence shown here is derived from an EMBL/GenBank/DDBJ whole genome shotgun (WGS) entry which is preliminary data.</text>
</comment>
<protein>
    <submittedName>
        <fullName evidence="2">Uncharacterized protein</fullName>
    </submittedName>
</protein>
<gene>
    <name evidence="2" type="ORF">WG66_2994</name>
</gene>
<sequence length="560" mass="63831">MLKTVANYIGLSSNSSTPHSPEQPAATGTSESIRKPAAATSHSRRHEMAKEVSNTSRSQHASRGISSRRRDDRDGDRRLAKSSITSKSRPEAEKSNNRLSISNFWPKKDTEEDSREEEVLRDRLNELEQEYKSLTAKYDEATSYHRSLEETVENSKNDLKKAMGTIRAREEEVKKAEKRAEDAGLELERRQNENRLQLEQHQSVKRSLQASLDRKEEEQRSLRSEYDNLARHYQDLEAKARAVDEDRKRLKMQLDHQTAEIDDLRKKYDACRQMLELRTKELQGAQEYLHSTRTYSGADLIRLIESLNGEIMQAAASITDTLDIATIASNRRSMGSHKVARRELSPFLADETVTLLHSIEIDDLDILIQSAFQAAMAYQCTIWINAWSPEDGQDNFLRDLFQKQALSPVAGRWRAITKTHTKYAVIDQIELKMHDRIFDAIVAVIYVAGLSPKDKEHEGEITKIIRERIVIIANQALQIDRIIGLEMTSEELEVYVAPVGEPLDQDLMEDVFERNSSDAEANCRALCTTDMGLRCRQAQGAEEVWQVMLRAKVVGDTAFA</sequence>
<feature type="compositionally biased region" description="Basic and acidic residues" evidence="1">
    <location>
        <begin position="68"/>
        <end position="79"/>
    </location>
</feature>
<accession>A0A0W0G777</accession>
<dbReference type="Proteomes" id="UP000054988">
    <property type="component" value="Unassembled WGS sequence"/>
</dbReference>
<name>A0A0W0G777_MONRR</name>
<feature type="region of interest" description="Disordered" evidence="1">
    <location>
        <begin position="1"/>
        <end position="117"/>
    </location>
</feature>
<feature type="compositionally biased region" description="Basic and acidic residues" evidence="1">
    <location>
        <begin position="184"/>
        <end position="198"/>
    </location>
</feature>
<reference evidence="2 3" key="1">
    <citation type="submission" date="2015-12" db="EMBL/GenBank/DDBJ databases">
        <title>Draft genome sequence of Moniliophthora roreri, the causal agent of frosty pod rot of cacao.</title>
        <authorList>
            <person name="Aime M.C."/>
            <person name="Diaz-Valderrama J.R."/>
            <person name="Kijpornyongpan T."/>
            <person name="Phillips-Mora W."/>
        </authorList>
    </citation>
    <scope>NUCLEOTIDE SEQUENCE [LARGE SCALE GENOMIC DNA]</scope>
    <source>
        <strain evidence="2 3">MCA 2952</strain>
    </source>
</reference>
<evidence type="ECO:0000313" key="2">
    <source>
        <dbReference type="EMBL" id="KTB44441.1"/>
    </source>
</evidence>
<evidence type="ECO:0000256" key="1">
    <source>
        <dbReference type="SAM" id="MobiDB-lite"/>
    </source>
</evidence>
<dbReference type="AlphaFoldDB" id="A0A0W0G777"/>
<feature type="region of interest" description="Disordered" evidence="1">
    <location>
        <begin position="184"/>
        <end position="220"/>
    </location>
</feature>
<feature type="compositionally biased region" description="Polar residues" evidence="1">
    <location>
        <begin position="10"/>
        <end position="31"/>
    </location>
</feature>
<proteinExistence type="predicted"/>
<organism evidence="2 3">
    <name type="scientific">Moniliophthora roreri</name>
    <name type="common">Frosty pod rot fungus</name>
    <name type="synonym">Monilia roreri</name>
    <dbReference type="NCBI Taxonomy" id="221103"/>
    <lineage>
        <taxon>Eukaryota</taxon>
        <taxon>Fungi</taxon>
        <taxon>Dikarya</taxon>
        <taxon>Basidiomycota</taxon>
        <taxon>Agaricomycotina</taxon>
        <taxon>Agaricomycetes</taxon>
        <taxon>Agaricomycetidae</taxon>
        <taxon>Agaricales</taxon>
        <taxon>Marasmiineae</taxon>
        <taxon>Marasmiaceae</taxon>
        <taxon>Moniliophthora</taxon>
    </lineage>
</organism>
<dbReference type="EMBL" id="LATX01000926">
    <property type="protein sequence ID" value="KTB44441.1"/>
    <property type="molecule type" value="Genomic_DNA"/>
</dbReference>
<feature type="compositionally biased region" description="Polar residues" evidence="1">
    <location>
        <begin position="199"/>
        <end position="210"/>
    </location>
</feature>
<evidence type="ECO:0000313" key="3">
    <source>
        <dbReference type="Proteomes" id="UP000054988"/>
    </source>
</evidence>
<dbReference type="SUPFAM" id="SSF57997">
    <property type="entry name" value="Tropomyosin"/>
    <property type="match status" value="1"/>
</dbReference>
<feature type="compositionally biased region" description="Polar residues" evidence="1">
    <location>
        <begin position="52"/>
        <end position="61"/>
    </location>
</feature>
<dbReference type="Gene3D" id="1.10.287.1490">
    <property type="match status" value="1"/>
</dbReference>
<dbReference type="eggNOG" id="ENOG502QY89">
    <property type="taxonomic scope" value="Eukaryota"/>
</dbReference>